<proteinExistence type="predicted"/>
<dbReference type="EMBL" id="HE797491">
    <property type="protein sequence ID" value="CCM06765.1"/>
    <property type="molecule type" value="Genomic_DNA"/>
</dbReference>
<accession>J4GXV5</accession>
<reference evidence="2 3" key="1">
    <citation type="journal article" date="2012" name="Appl. Environ. Microbiol.">
        <title>Short-read sequencing for genomic analysis of the brown rot fungus Fibroporia radiculosa.</title>
        <authorList>
            <person name="Tang J.D."/>
            <person name="Perkins A.D."/>
            <person name="Sonstegard T.S."/>
            <person name="Schroeder S.G."/>
            <person name="Burgess S.C."/>
            <person name="Diehl S.V."/>
        </authorList>
    </citation>
    <scope>NUCLEOTIDE SEQUENCE [LARGE SCALE GENOMIC DNA]</scope>
    <source>
        <strain evidence="2 3">TFFH 294</strain>
    </source>
</reference>
<organism evidence="2 3">
    <name type="scientific">Fibroporia radiculosa</name>
    <dbReference type="NCBI Taxonomy" id="599839"/>
    <lineage>
        <taxon>Eukaryota</taxon>
        <taxon>Fungi</taxon>
        <taxon>Dikarya</taxon>
        <taxon>Basidiomycota</taxon>
        <taxon>Agaricomycotina</taxon>
        <taxon>Agaricomycetes</taxon>
        <taxon>Polyporales</taxon>
        <taxon>Fibroporiaceae</taxon>
        <taxon>Fibroporia</taxon>
    </lineage>
</organism>
<dbReference type="InParanoid" id="J4GXV5"/>
<dbReference type="RefSeq" id="XP_012176786.1">
    <property type="nucleotide sequence ID" value="XM_012321396.1"/>
</dbReference>
<evidence type="ECO:0000313" key="3">
    <source>
        <dbReference type="Proteomes" id="UP000006352"/>
    </source>
</evidence>
<evidence type="ECO:0000313" key="2">
    <source>
        <dbReference type="EMBL" id="CCM06765.1"/>
    </source>
</evidence>
<keyword evidence="3" id="KW-1185">Reference proteome</keyword>
<dbReference type="GeneID" id="24101665"/>
<sequence length="158" mass="17535">MHAVRIARARLCLHRRWPSALTGTSPDVFRCLLVWPLKPRRPLPVVQPRARSRAASSSNCRSINTQYRGVSNLAADQRTVRSSLLQSTPPLATPPTPTTPPSPQRVARARALATLPCAVHSLPLPPPISALQYQPHHMRHILRHLKLEPKSTGRTDQA</sequence>
<dbReference type="Proteomes" id="UP000006352">
    <property type="component" value="Unassembled WGS sequence"/>
</dbReference>
<feature type="compositionally biased region" description="Pro residues" evidence="1">
    <location>
        <begin position="91"/>
        <end position="103"/>
    </location>
</feature>
<evidence type="ECO:0000256" key="1">
    <source>
        <dbReference type="SAM" id="MobiDB-lite"/>
    </source>
</evidence>
<dbReference type="AlphaFoldDB" id="J4GXV5"/>
<dbReference type="HOGENOM" id="CLU_1669424_0_0_1"/>
<name>J4GXV5_9APHY</name>
<feature type="region of interest" description="Disordered" evidence="1">
    <location>
        <begin position="80"/>
        <end position="104"/>
    </location>
</feature>
<protein>
    <submittedName>
        <fullName evidence="2">Uncharacterized protein</fullName>
    </submittedName>
</protein>
<gene>
    <name evidence="2" type="ORF">FIBRA_09063</name>
</gene>